<sequence>MDKIRLEFRKFLLELSNDLAPQEVEKLKFLLEIPGSARNDMSEAFHVFHYLCQDEKLTPTDFAVLQDVLESVNRQDLRSKIDGKKDYFAESYIAESKKNPMNAHIGWKNACQAPPPQGISVEGDDVVTDAGPDASPSSLKCTTLLPYQPPPFAFTTAASTICFSHCWPQRPANQRYVKDDYVVWIGNAVRTVESTPDAFVVEMNNGSEFTININNSNSFDAEVDIEFGGRYLGCWHVEHFMVQDLKITGSAYEPGALTFYGRDEGLTPTKEVSADSIIKLEFKPDAHGLLVRGTFYPERPIALQRHAFLSQVFTAIEKNVGGGDFKVAMLVRPESERLHLNASDESDRQTRIDDLGFKVNERIIALSDNERVNVELPDGTVHKVAFRPLYGGLYEIIEAVAEITEVVKERVMIYYKNIPLRKEKMSPLVMAFAEETCPSLKAEIAEEFTVKRLQHGNYHKTLKDSGVKSGSVIKMVEYKPSQSFDLDEKIKDGYDLNSMEDRSMDVYTQYRLPDKRFGKAHCHAYGDGDFGFDYSRPSRGFATRGFDDYLGIISLEGQRFDARKRYYEDLNREQKFEKFLKSTLIVKLISSQQSI</sequence>
<accession>A7RJV4</accession>
<dbReference type="GO" id="GO:0042981">
    <property type="term" value="P:regulation of apoptotic process"/>
    <property type="evidence" value="ECO:0007669"/>
    <property type="project" value="InterPro"/>
</dbReference>
<dbReference type="CDD" id="cd00045">
    <property type="entry name" value="DED"/>
    <property type="match status" value="1"/>
</dbReference>
<dbReference type="HOGENOM" id="CLU_458780_0_0_1"/>
<dbReference type="Gene3D" id="1.10.533.10">
    <property type="entry name" value="Death Domain, Fas"/>
    <property type="match status" value="1"/>
</dbReference>
<keyword evidence="1" id="KW-0053">Apoptosis</keyword>
<evidence type="ECO:0000313" key="3">
    <source>
        <dbReference type="EMBL" id="EDO48341.1"/>
    </source>
</evidence>
<dbReference type="SUPFAM" id="SSF47986">
    <property type="entry name" value="DEATH domain"/>
    <property type="match status" value="1"/>
</dbReference>
<keyword evidence="4" id="KW-1185">Reference proteome</keyword>
<dbReference type="SMART" id="SM00031">
    <property type="entry name" value="DED"/>
    <property type="match status" value="1"/>
</dbReference>
<proteinExistence type="predicted"/>
<organism evidence="3 4">
    <name type="scientific">Nematostella vectensis</name>
    <name type="common">Starlet sea anemone</name>
    <dbReference type="NCBI Taxonomy" id="45351"/>
    <lineage>
        <taxon>Eukaryota</taxon>
        <taxon>Metazoa</taxon>
        <taxon>Cnidaria</taxon>
        <taxon>Anthozoa</taxon>
        <taxon>Hexacorallia</taxon>
        <taxon>Actiniaria</taxon>
        <taxon>Edwardsiidae</taxon>
        <taxon>Nematostella</taxon>
    </lineage>
</organism>
<dbReference type="PROSITE" id="PS50168">
    <property type="entry name" value="DED"/>
    <property type="match status" value="1"/>
</dbReference>
<dbReference type="GO" id="GO:0006915">
    <property type="term" value="P:apoptotic process"/>
    <property type="evidence" value="ECO:0007669"/>
    <property type="project" value="UniProtKB-KW"/>
</dbReference>
<dbReference type="Pfam" id="PF01335">
    <property type="entry name" value="DED"/>
    <property type="match status" value="1"/>
</dbReference>
<dbReference type="PANTHER" id="PTHR48169:SF7">
    <property type="entry name" value="CASPASE 10"/>
    <property type="match status" value="1"/>
</dbReference>
<evidence type="ECO:0000259" key="2">
    <source>
        <dbReference type="PROSITE" id="PS50168"/>
    </source>
</evidence>
<dbReference type="InterPro" id="IPR011029">
    <property type="entry name" value="DEATH-like_dom_sf"/>
</dbReference>
<dbReference type="InParanoid" id="A7RJV4"/>
<dbReference type="PANTHER" id="PTHR48169">
    <property type="entry name" value="DED DOMAIN-CONTAINING PROTEIN"/>
    <property type="match status" value="1"/>
</dbReference>
<name>A7RJV4_NEMVE</name>
<evidence type="ECO:0000256" key="1">
    <source>
        <dbReference type="ARBA" id="ARBA00022703"/>
    </source>
</evidence>
<dbReference type="Proteomes" id="UP000001593">
    <property type="component" value="Unassembled WGS sequence"/>
</dbReference>
<dbReference type="InterPro" id="IPR001875">
    <property type="entry name" value="DED_dom"/>
</dbReference>
<dbReference type="AlphaFoldDB" id="A7RJV4"/>
<reference evidence="3 4" key="1">
    <citation type="journal article" date="2007" name="Science">
        <title>Sea anemone genome reveals ancestral eumetazoan gene repertoire and genomic organization.</title>
        <authorList>
            <person name="Putnam N.H."/>
            <person name="Srivastava M."/>
            <person name="Hellsten U."/>
            <person name="Dirks B."/>
            <person name="Chapman J."/>
            <person name="Salamov A."/>
            <person name="Terry A."/>
            <person name="Shapiro H."/>
            <person name="Lindquist E."/>
            <person name="Kapitonov V.V."/>
            <person name="Jurka J."/>
            <person name="Genikhovich G."/>
            <person name="Grigoriev I.V."/>
            <person name="Lucas S.M."/>
            <person name="Steele R.E."/>
            <person name="Finnerty J.R."/>
            <person name="Technau U."/>
            <person name="Martindale M.Q."/>
            <person name="Rokhsar D.S."/>
        </authorList>
    </citation>
    <scope>NUCLEOTIDE SEQUENCE [LARGE SCALE GENOMIC DNA]</scope>
    <source>
        <strain evidence="4">CH2 X CH6</strain>
    </source>
</reference>
<evidence type="ECO:0000313" key="4">
    <source>
        <dbReference type="Proteomes" id="UP000001593"/>
    </source>
</evidence>
<feature type="domain" description="DED" evidence="2">
    <location>
        <begin position="7"/>
        <end position="83"/>
    </location>
</feature>
<gene>
    <name evidence="3" type="ORF">NEMVEDRAFT_v1g238813</name>
</gene>
<protein>
    <recommendedName>
        <fullName evidence="2">DED domain-containing protein</fullName>
    </recommendedName>
</protein>
<dbReference type="EMBL" id="DS469514">
    <property type="protein sequence ID" value="EDO48341.1"/>
    <property type="molecule type" value="Genomic_DNA"/>
</dbReference>